<dbReference type="NCBIfam" id="TIGR00724">
    <property type="entry name" value="urea_amlyse_rel"/>
    <property type="match status" value="1"/>
</dbReference>
<evidence type="ECO:0000256" key="1">
    <source>
        <dbReference type="ARBA" id="ARBA00022741"/>
    </source>
</evidence>
<dbReference type="PANTHER" id="PTHR43309:SF3">
    <property type="entry name" value="5-OXOPROLINASE SUBUNIT C"/>
    <property type="match status" value="1"/>
</dbReference>
<dbReference type="RefSeq" id="WP_186411667.1">
    <property type="nucleotide sequence ID" value="NZ_FLQY01000265.1"/>
</dbReference>
<proteinExistence type="predicted"/>
<protein>
    <recommendedName>
        <fullName evidence="4">Carboxyltransferase domain-containing protein</fullName>
    </recommendedName>
</protein>
<dbReference type="InterPro" id="IPR029000">
    <property type="entry name" value="Cyclophilin-like_dom_sf"/>
</dbReference>
<dbReference type="GO" id="GO:0016787">
    <property type="term" value="F:hydrolase activity"/>
    <property type="evidence" value="ECO:0007669"/>
    <property type="project" value="UniProtKB-KW"/>
</dbReference>
<dbReference type="EMBL" id="FLQY01000265">
    <property type="protein sequence ID" value="SBT09629.1"/>
    <property type="molecule type" value="Genomic_DNA"/>
</dbReference>
<reference evidence="5 6" key="1">
    <citation type="submission" date="2016-06" db="EMBL/GenBank/DDBJ databases">
        <authorList>
            <person name="Kjaerup R.B."/>
            <person name="Dalgaard T.S."/>
            <person name="Juul-Madsen H.R."/>
        </authorList>
    </citation>
    <scope>NUCLEOTIDE SEQUENCE [LARGE SCALE GENOMIC DNA]</scope>
    <source>
        <strain evidence="5">2</strain>
    </source>
</reference>
<keyword evidence="3" id="KW-0067">ATP-binding</keyword>
<name>A0A1A8XXB3_9RHOO</name>
<accession>A0A1A8XXB3</accession>
<dbReference type="InterPro" id="IPR052708">
    <property type="entry name" value="PxpC"/>
</dbReference>
<dbReference type="Proteomes" id="UP000199600">
    <property type="component" value="Unassembled WGS sequence"/>
</dbReference>
<dbReference type="GO" id="GO:0005524">
    <property type="term" value="F:ATP binding"/>
    <property type="evidence" value="ECO:0007669"/>
    <property type="project" value="UniProtKB-KW"/>
</dbReference>
<dbReference type="Pfam" id="PF02626">
    <property type="entry name" value="CT_A_B"/>
    <property type="match status" value="1"/>
</dbReference>
<gene>
    <name evidence="5" type="ORF">PROAA_3370003</name>
</gene>
<dbReference type="PANTHER" id="PTHR43309">
    <property type="entry name" value="5-OXOPROLINASE SUBUNIT C"/>
    <property type="match status" value="1"/>
</dbReference>
<evidence type="ECO:0000259" key="4">
    <source>
        <dbReference type="SMART" id="SM00797"/>
    </source>
</evidence>
<dbReference type="AlphaFoldDB" id="A0A1A8XXB3"/>
<keyword evidence="1" id="KW-0547">Nucleotide-binding</keyword>
<sequence length="347" mass="37114">MIEILDCNGHATVQDLGRPGYRHLGVPLSGALDSGMLKIANALVQNSLSAAAIEMRLVGPRLRARIPVLISLAGSIDGVVESTSGDRRPARAWASHRLLAGDTLKMGPVHSGVAYLGIAGGIDVPLVLGSRSTYERAHFGGFEGRRLAAGDRIEIVRAGQPERGEENSRRELRLPEPSLLKDRAIRVLAGPHSEHFTDKARARLTSEEFVVSRQADRMGLRLEGPRLDHDPQLGSDIVSDAVTPGAIQVPGDGQPIVLLADCQTVGGYPVIATVISADLPRLGHAVPGQSLQFVEVDYRQAVVARCCAATELTDRIASIRANHAEFDSEALFAANLIDGVFDAQRAY</sequence>
<dbReference type="Gene3D" id="2.40.100.10">
    <property type="entry name" value="Cyclophilin-like"/>
    <property type="match status" value="1"/>
</dbReference>
<keyword evidence="6" id="KW-1185">Reference proteome</keyword>
<feature type="domain" description="Carboxyltransferase" evidence="4">
    <location>
        <begin position="23"/>
        <end position="313"/>
    </location>
</feature>
<dbReference type="SUPFAM" id="SSF50891">
    <property type="entry name" value="Cyclophilin-like"/>
    <property type="match status" value="1"/>
</dbReference>
<evidence type="ECO:0000313" key="5">
    <source>
        <dbReference type="EMBL" id="SBT09629.1"/>
    </source>
</evidence>
<evidence type="ECO:0000256" key="2">
    <source>
        <dbReference type="ARBA" id="ARBA00022801"/>
    </source>
</evidence>
<dbReference type="SMART" id="SM00797">
    <property type="entry name" value="AHS2"/>
    <property type="match status" value="1"/>
</dbReference>
<organism evidence="5 6">
    <name type="scientific">Candidatus Propionivibrio aalborgensis</name>
    <dbReference type="NCBI Taxonomy" id="1860101"/>
    <lineage>
        <taxon>Bacteria</taxon>
        <taxon>Pseudomonadati</taxon>
        <taxon>Pseudomonadota</taxon>
        <taxon>Betaproteobacteria</taxon>
        <taxon>Rhodocyclales</taxon>
        <taxon>Rhodocyclaceae</taxon>
        <taxon>Propionivibrio</taxon>
    </lineage>
</organism>
<keyword evidence="2" id="KW-0378">Hydrolase</keyword>
<evidence type="ECO:0000256" key="3">
    <source>
        <dbReference type="ARBA" id="ARBA00022840"/>
    </source>
</evidence>
<evidence type="ECO:0000313" key="6">
    <source>
        <dbReference type="Proteomes" id="UP000199600"/>
    </source>
</evidence>
<dbReference type="InterPro" id="IPR003778">
    <property type="entry name" value="CT_A_B"/>
</dbReference>